<dbReference type="PROSITE" id="PS01117">
    <property type="entry name" value="HTH_MARR_1"/>
    <property type="match status" value="1"/>
</dbReference>
<dbReference type="InterPro" id="IPR023187">
    <property type="entry name" value="Tscrpt_reg_MarR-type_CS"/>
</dbReference>
<keyword evidence="2" id="KW-0238">DNA-binding</keyword>
<dbReference type="PROSITE" id="PS50995">
    <property type="entry name" value="HTH_MARR_2"/>
    <property type="match status" value="1"/>
</dbReference>
<dbReference type="InterPro" id="IPR036390">
    <property type="entry name" value="WH_DNA-bd_sf"/>
</dbReference>
<dbReference type="Gene3D" id="1.10.10.10">
    <property type="entry name" value="Winged helix-like DNA-binding domain superfamily/Winged helix DNA-binding domain"/>
    <property type="match status" value="1"/>
</dbReference>
<evidence type="ECO:0000256" key="2">
    <source>
        <dbReference type="ARBA" id="ARBA00023125"/>
    </source>
</evidence>
<sequence length="134" mass="15189">MRQAQDEEEALTPGQMRMLGLLCHAPRTLSELATLHNVTPSTMSRTVDALVLRDWISREPGPRDRRQVILSLTEAGRTMHAEMHQRAKAMLSVKLGQLDESERERLRDGLLVLQKLMEQFPQPAQPTPEKPAES</sequence>
<dbReference type="Proteomes" id="UP000050509">
    <property type="component" value="Unassembled WGS sequence"/>
</dbReference>
<dbReference type="GO" id="GO:0003700">
    <property type="term" value="F:DNA-binding transcription factor activity"/>
    <property type="evidence" value="ECO:0007669"/>
    <property type="project" value="InterPro"/>
</dbReference>
<dbReference type="InterPro" id="IPR036388">
    <property type="entry name" value="WH-like_DNA-bd_sf"/>
</dbReference>
<gene>
    <name evidence="5" type="ORF">SE17_30325</name>
</gene>
<dbReference type="SUPFAM" id="SSF46785">
    <property type="entry name" value="Winged helix' DNA-binding domain"/>
    <property type="match status" value="1"/>
</dbReference>
<comment type="caution">
    <text evidence="5">The sequence shown here is derived from an EMBL/GenBank/DDBJ whole genome shotgun (WGS) entry which is preliminary data.</text>
</comment>
<proteinExistence type="predicted"/>
<dbReference type="GO" id="GO:0003677">
    <property type="term" value="F:DNA binding"/>
    <property type="evidence" value="ECO:0007669"/>
    <property type="project" value="UniProtKB-KW"/>
</dbReference>
<evidence type="ECO:0000313" key="6">
    <source>
        <dbReference type="Proteomes" id="UP000050509"/>
    </source>
</evidence>
<keyword evidence="6" id="KW-1185">Reference proteome</keyword>
<evidence type="ECO:0000256" key="3">
    <source>
        <dbReference type="ARBA" id="ARBA00023163"/>
    </source>
</evidence>
<evidence type="ECO:0000313" key="5">
    <source>
        <dbReference type="EMBL" id="KPV49844.1"/>
    </source>
</evidence>
<name>A0A0P9CW69_9CHLR</name>
<dbReference type="PANTHER" id="PTHR39515">
    <property type="entry name" value="CONSERVED PROTEIN"/>
    <property type="match status" value="1"/>
</dbReference>
<keyword evidence="1" id="KW-0805">Transcription regulation</keyword>
<dbReference type="InterPro" id="IPR000835">
    <property type="entry name" value="HTH_MarR-typ"/>
</dbReference>
<reference evidence="5 6" key="1">
    <citation type="submission" date="2015-09" db="EMBL/GenBank/DDBJ databases">
        <title>Draft genome sequence of Kouleothrix aurantiaca JCM 19913.</title>
        <authorList>
            <person name="Hemp J."/>
        </authorList>
    </citation>
    <scope>NUCLEOTIDE SEQUENCE [LARGE SCALE GENOMIC DNA]</scope>
    <source>
        <strain evidence="5 6">COM-B</strain>
    </source>
</reference>
<dbReference type="Pfam" id="PF12802">
    <property type="entry name" value="MarR_2"/>
    <property type="match status" value="1"/>
</dbReference>
<accession>A0A0P9CW69</accession>
<dbReference type="EMBL" id="LJCR01001716">
    <property type="protein sequence ID" value="KPV49844.1"/>
    <property type="molecule type" value="Genomic_DNA"/>
</dbReference>
<feature type="domain" description="HTH marR-type" evidence="4">
    <location>
        <begin position="1"/>
        <end position="115"/>
    </location>
</feature>
<keyword evidence="3" id="KW-0804">Transcription</keyword>
<evidence type="ECO:0000259" key="4">
    <source>
        <dbReference type="PROSITE" id="PS50995"/>
    </source>
</evidence>
<dbReference type="AlphaFoldDB" id="A0A0P9CW69"/>
<dbReference type="PANTHER" id="PTHR39515:SF2">
    <property type="entry name" value="HTH-TYPE TRANSCRIPTIONAL REGULATOR RV0880"/>
    <property type="match status" value="1"/>
</dbReference>
<dbReference type="InterPro" id="IPR052526">
    <property type="entry name" value="HTH-type_Bedaq_tolerance"/>
</dbReference>
<evidence type="ECO:0000256" key="1">
    <source>
        <dbReference type="ARBA" id="ARBA00023015"/>
    </source>
</evidence>
<organism evidence="5 6">
    <name type="scientific">Kouleothrix aurantiaca</name>
    <dbReference type="NCBI Taxonomy" id="186479"/>
    <lineage>
        <taxon>Bacteria</taxon>
        <taxon>Bacillati</taxon>
        <taxon>Chloroflexota</taxon>
        <taxon>Chloroflexia</taxon>
        <taxon>Chloroflexales</taxon>
        <taxon>Roseiflexineae</taxon>
        <taxon>Roseiflexaceae</taxon>
        <taxon>Kouleothrix</taxon>
    </lineage>
</organism>
<protein>
    <recommendedName>
        <fullName evidence="4">HTH marR-type domain-containing protein</fullName>
    </recommendedName>
</protein>
<dbReference type="SMART" id="SM00347">
    <property type="entry name" value="HTH_MARR"/>
    <property type="match status" value="1"/>
</dbReference>